<dbReference type="PANTHER" id="PTHR37945">
    <property type="entry name" value="EXTRACELLULAR TUNGSTATE BINDING PROTEIN"/>
    <property type="match status" value="1"/>
</dbReference>
<dbReference type="SUPFAM" id="SSF53850">
    <property type="entry name" value="Periplasmic binding protein-like II"/>
    <property type="match status" value="1"/>
</dbReference>
<keyword evidence="1" id="KW-0732">Signal</keyword>
<dbReference type="InterPro" id="IPR052738">
    <property type="entry name" value="ABC-Tungstate_binding"/>
</dbReference>
<keyword evidence="4" id="KW-1185">Reference proteome</keyword>
<name>A0A8J3B105_9BURK</name>
<dbReference type="RefSeq" id="WP_188421825.1">
    <property type="nucleotide sequence ID" value="NZ_BMDP01000003.1"/>
</dbReference>
<evidence type="ECO:0000259" key="2">
    <source>
        <dbReference type="Pfam" id="PF12849"/>
    </source>
</evidence>
<sequence length="270" mass="29235">MTRRIVLRFAAALLASAFIAPAAFSQQVIKLSTTTSTDNSGLLPYLLPIFEAKTNSKVHVIAVGTGKALELAKNGDVDVTLVHARSLEDKFIAEGHGVNRRDVMYNDFIIVGPVSDPAGIKGSHDVLASMKKIADKKAKFISRGDNSGTDVMEKSYWKAINVKPEGSNYVSAGLGMGEVLTMAGELQGYTLTDRATYGAYRAKTGLAVMVEGDKKMFNPYGIIAVNPAKYKDINYKGAMQLIDWITSPEGQKKIGEYRVSGEQVFFPSAK</sequence>
<dbReference type="Proteomes" id="UP000627205">
    <property type="component" value="Unassembled WGS sequence"/>
</dbReference>
<feature type="domain" description="PBP" evidence="2">
    <location>
        <begin position="27"/>
        <end position="249"/>
    </location>
</feature>
<organism evidence="3 4">
    <name type="scientific">Oxalicibacterium solurbis</name>
    <dbReference type="NCBI Taxonomy" id="69280"/>
    <lineage>
        <taxon>Bacteria</taxon>
        <taxon>Pseudomonadati</taxon>
        <taxon>Pseudomonadota</taxon>
        <taxon>Betaproteobacteria</taxon>
        <taxon>Burkholderiales</taxon>
        <taxon>Oxalobacteraceae</taxon>
        <taxon>Oxalicibacterium</taxon>
    </lineage>
</organism>
<evidence type="ECO:0000313" key="3">
    <source>
        <dbReference type="EMBL" id="GGI55101.1"/>
    </source>
</evidence>
<proteinExistence type="predicted"/>
<protein>
    <submittedName>
        <fullName evidence="3">Tungsten ABC transporter substrate-binding protein</fullName>
    </submittedName>
</protein>
<evidence type="ECO:0000256" key="1">
    <source>
        <dbReference type="SAM" id="SignalP"/>
    </source>
</evidence>
<evidence type="ECO:0000313" key="4">
    <source>
        <dbReference type="Proteomes" id="UP000627205"/>
    </source>
</evidence>
<dbReference type="Pfam" id="PF12849">
    <property type="entry name" value="PBP_like_2"/>
    <property type="match status" value="1"/>
</dbReference>
<feature type="chain" id="PRO_5035313044" evidence="1">
    <location>
        <begin position="23"/>
        <end position="270"/>
    </location>
</feature>
<dbReference type="InterPro" id="IPR024370">
    <property type="entry name" value="PBP_domain"/>
</dbReference>
<accession>A0A8J3B105</accession>
<dbReference type="Gene3D" id="3.40.190.10">
    <property type="entry name" value="Periplasmic binding protein-like II"/>
    <property type="match status" value="2"/>
</dbReference>
<reference evidence="3" key="2">
    <citation type="submission" date="2020-09" db="EMBL/GenBank/DDBJ databases">
        <authorList>
            <person name="Sun Q."/>
            <person name="Sedlacek I."/>
        </authorList>
    </citation>
    <scope>NUCLEOTIDE SEQUENCE</scope>
    <source>
        <strain evidence="3">CCM 7664</strain>
    </source>
</reference>
<dbReference type="EMBL" id="BMDP01000003">
    <property type="protein sequence ID" value="GGI55101.1"/>
    <property type="molecule type" value="Genomic_DNA"/>
</dbReference>
<reference evidence="3" key="1">
    <citation type="journal article" date="2014" name="Int. J. Syst. Evol. Microbiol.">
        <title>Complete genome sequence of Corynebacterium casei LMG S-19264T (=DSM 44701T), isolated from a smear-ripened cheese.</title>
        <authorList>
            <consortium name="US DOE Joint Genome Institute (JGI-PGF)"/>
            <person name="Walter F."/>
            <person name="Albersmeier A."/>
            <person name="Kalinowski J."/>
            <person name="Ruckert C."/>
        </authorList>
    </citation>
    <scope>NUCLEOTIDE SEQUENCE</scope>
    <source>
        <strain evidence="3">CCM 7664</strain>
    </source>
</reference>
<dbReference type="AlphaFoldDB" id="A0A8J3B105"/>
<gene>
    <name evidence="3" type="primary">tupA</name>
    <name evidence="3" type="ORF">GCM10011430_22750</name>
</gene>
<dbReference type="PANTHER" id="PTHR37945:SF1">
    <property type="entry name" value="EXTRACELLULAR TUNGSTATE BINDING PROTEIN"/>
    <property type="match status" value="1"/>
</dbReference>
<comment type="caution">
    <text evidence="3">The sequence shown here is derived from an EMBL/GenBank/DDBJ whole genome shotgun (WGS) entry which is preliminary data.</text>
</comment>
<feature type="signal peptide" evidence="1">
    <location>
        <begin position="1"/>
        <end position="22"/>
    </location>
</feature>